<keyword evidence="10 12" id="KW-0539">Nucleus</keyword>
<evidence type="ECO:0000256" key="8">
    <source>
        <dbReference type="ARBA" id="ARBA00022853"/>
    </source>
</evidence>
<dbReference type="GO" id="GO:0003712">
    <property type="term" value="F:transcription coregulator activity"/>
    <property type="evidence" value="ECO:0007669"/>
    <property type="project" value="TreeGrafter"/>
</dbReference>
<protein>
    <recommendedName>
        <fullName evidence="3 12">Histone acetyltransferase</fullName>
        <ecNumber evidence="3 12">2.3.1.48</ecNumber>
    </recommendedName>
</protein>
<dbReference type="InterPro" id="IPR036388">
    <property type="entry name" value="WH-like_DNA-bd_sf"/>
</dbReference>
<sequence>MRHLRNKSTNEDANRNPTQRLRTQSIAKNSTRKNKAYSAPRSRYPNRNALNRISPNVEHASYENTNNPADHDSPASVNENNLKAPISSDNWALPHNRSEANQLNPNVEFQYGREMNYEAKFIQYLHSIKIKYDPKKFLNFKRLISSDYVLEENKITEFPYHYTDTDPDIQEILYKTIYPKKIDYSTDKTVPTLEDRNIFKSTYARSRASKYINSNVLLNYTYDFKRSLKASPITKRSKVKAIYINGCEIKTLHSSPYPEYINNESIIFICENCLSYCSSRFTYWRHKEKCSTNDSPPGTVIYQDKSIRLFEIDGREKQRYCRNLCLLSMLFLRSKTLFYEVDPFLFYVLYAGDQLVGYFSKEKLNSTDYNLSCILTLPIFRRQGFGNLLMELSYLLSKREHKTGTPEKPLSDLGLLTYRYYWKCKMAETLAQLHNPSFNNNKLVNVSLSELSKITGMITSDVIYGLEQLDVLFTNDDKTKFMIIIKDWSYIESVNEQWKKKMVWKIKPERLLWKPLIFGPSGGVNATNSSSIDSQTNTLLKTIPTNDGSKNKDPFNEQMASIVSHLRDDFMNNRSTEAMTLSKIKQRLTSQLGNIPNQITNTNITWSPCFQQPIVPGIKSKQHVQKSNKVILLNSNISNDTNEMEDNLSEPDDEELSMVIDKINDNSEEDGDYDISEDNGDDGEKDEEDDEEIDEEPNLDTDDDDSEE</sequence>
<feature type="region of interest" description="Disordered" evidence="13">
    <location>
        <begin position="637"/>
        <end position="708"/>
    </location>
</feature>
<evidence type="ECO:0000256" key="1">
    <source>
        <dbReference type="ARBA" id="ARBA00004123"/>
    </source>
</evidence>
<comment type="catalytic activity">
    <reaction evidence="12">
        <text>L-lysyl-[protein] + acetyl-CoA = N(6)-acetyl-L-lysyl-[protein] + CoA + H(+)</text>
        <dbReference type="Rhea" id="RHEA:45948"/>
        <dbReference type="Rhea" id="RHEA-COMP:9752"/>
        <dbReference type="Rhea" id="RHEA-COMP:10731"/>
        <dbReference type="ChEBI" id="CHEBI:15378"/>
        <dbReference type="ChEBI" id="CHEBI:29969"/>
        <dbReference type="ChEBI" id="CHEBI:57287"/>
        <dbReference type="ChEBI" id="CHEBI:57288"/>
        <dbReference type="ChEBI" id="CHEBI:61930"/>
        <dbReference type="EC" id="2.3.1.48"/>
    </reaction>
</comment>
<feature type="active site" description="Proton donor/acceptor" evidence="11">
    <location>
        <position position="407"/>
    </location>
</feature>
<accession>A0A9P6VTU5</accession>
<dbReference type="EMBL" id="PUHR01000291">
    <property type="protein sequence ID" value="KAG0655575.1"/>
    <property type="molecule type" value="Genomic_DNA"/>
</dbReference>
<dbReference type="Pfam" id="PF01853">
    <property type="entry name" value="MOZ_SAS"/>
    <property type="match status" value="1"/>
</dbReference>
<feature type="domain" description="MYST-type HAT" evidence="14">
    <location>
        <begin position="234"/>
        <end position="515"/>
    </location>
</feature>
<dbReference type="GO" id="GO:0005634">
    <property type="term" value="C:nucleus"/>
    <property type="evidence" value="ECO:0007669"/>
    <property type="project" value="UniProtKB-SubCell"/>
</dbReference>
<dbReference type="PANTHER" id="PTHR10615:SF161">
    <property type="entry name" value="HISTONE ACETYLTRANSFERASE KAT7"/>
    <property type="match status" value="1"/>
</dbReference>
<dbReference type="Gene3D" id="3.40.630.30">
    <property type="match status" value="1"/>
</dbReference>
<dbReference type="GO" id="GO:1990467">
    <property type="term" value="C:NuA3a histone acetyltransferase complex"/>
    <property type="evidence" value="ECO:0007669"/>
    <property type="project" value="TreeGrafter"/>
</dbReference>
<dbReference type="InterPro" id="IPR040706">
    <property type="entry name" value="Zf-MYST"/>
</dbReference>
<keyword evidence="16" id="KW-1185">Reference proteome</keyword>
<dbReference type="Pfam" id="PF17772">
    <property type="entry name" value="zf-MYST"/>
    <property type="match status" value="1"/>
</dbReference>
<evidence type="ECO:0000256" key="10">
    <source>
        <dbReference type="ARBA" id="ARBA00023242"/>
    </source>
</evidence>
<dbReference type="InterPro" id="IPR050603">
    <property type="entry name" value="MYST_HAT"/>
</dbReference>
<dbReference type="EC" id="2.3.1.48" evidence="3 12"/>
<evidence type="ECO:0000256" key="2">
    <source>
        <dbReference type="ARBA" id="ARBA00010107"/>
    </source>
</evidence>
<evidence type="ECO:0000256" key="3">
    <source>
        <dbReference type="ARBA" id="ARBA00013184"/>
    </source>
</evidence>
<proteinExistence type="inferred from homology"/>
<dbReference type="Proteomes" id="UP000750334">
    <property type="component" value="Unassembled WGS sequence"/>
</dbReference>
<evidence type="ECO:0000256" key="11">
    <source>
        <dbReference type="PIRSR" id="PIRSR602717-51"/>
    </source>
</evidence>
<evidence type="ECO:0000313" key="15">
    <source>
        <dbReference type="EMBL" id="KAG0655575.1"/>
    </source>
</evidence>
<dbReference type="CDD" id="cd04301">
    <property type="entry name" value="NAT_SF"/>
    <property type="match status" value="1"/>
</dbReference>
<evidence type="ECO:0000256" key="6">
    <source>
        <dbReference type="ARBA" id="ARBA00022771"/>
    </source>
</evidence>
<comment type="subcellular location">
    <subcellularLocation>
        <location evidence="1 12">Nucleus</location>
    </subcellularLocation>
</comment>
<evidence type="ECO:0000256" key="4">
    <source>
        <dbReference type="ARBA" id="ARBA00022679"/>
    </source>
</evidence>
<feature type="region of interest" description="Disordered" evidence="13">
    <location>
        <begin position="1"/>
        <end position="49"/>
    </location>
</feature>
<evidence type="ECO:0000256" key="7">
    <source>
        <dbReference type="ARBA" id="ARBA00022833"/>
    </source>
</evidence>
<feature type="region of interest" description="Disordered" evidence="13">
    <location>
        <begin position="60"/>
        <end position="79"/>
    </location>
</feature>
<dbReference type="PROSITE" id="PS51726">
    <property type="entry name" value="MYST_HAT"/>
    <property type="match status" value="1"/>
</dbReference>
<dbReference type="AlphaFoldDB" id="A0A9P6VTU5"/>
<feature type="compositionally biased region" description="Acidic residues" evidence="13">
    <location>
        <begin position="666"/>
        <end position="708"/>
    </location>
</feature>
<evidence type="ECO:0000256" key="12">
    <source>
        <dbReference type="RuleBase" id="RU361211"/>
    </source>
</evidence>
<keyword evidence="9" id="KW-0007">Acetylation</keyword>
<evidence type="ECO:0000256" key="5">
    <source>
        <dbReference type="ARBA" id="ARBA00022723"/>
    </source>
</evidence>
<feature type="compositionally biased region" description="Acidic residues" evidence="13">
    <location>
        <begin position="642"/>
        <end position="656"/>
    </location>
</feature>
<dbReference type="SUPFAM" id="SSF55729">
    <property type="entry name" value="Acyl-CoA N-acyltransferases (Nat)"/>
    <property type="match status" value="1"/>
</dbReference>
<evidence type="ECO:0000313" key="16">
    <source>
        <dbReference type="Proteomes" id="UP000750334"/>
    </source>
</evidence>
<dbReference type="GO" id="GO:0004402">
    <property type="term" value="F:histone acetyltransferase activity"/>
    <property type="evidence" value="ECO:0007669"/>
    <property type="project" value="InterPro"/>
</dbReference>
<dbReference type="OrthoDB" id="787137at2759"/>
<keyword evidence="7" id="KW-0862">Zinc</keyword>
<gene>
    <name evidence="15" type="ORF">C6P45_002971</name>
</gene>
<keyword evidence="6" id="KW-0863">Zinc-finger</keyword>
<name>A0A9P6VTU5_MAUEX</name>
<keyword evidence="8" id="KW-0156">Chromatin regulator</keyword>
<feature type="compositionally biased region" description="Polar residues" evidence="13">
    <location>
        <begin position="15"/>
        <end position="29"/>
    </location>
</feature>
<dbReference type="Gene3D" id="3.30.60.60">
    <property type="entry name" value="N-acetyl transferase-like"/>
    <property type="match status" value="1"/>
</dbReference>
<evidence type="ECO:0000259" key="14">
    <source>
        <dbReference type="PROSITE" id="PS51726"/>
    </source>
</evidence>
<keyword evidence="5" id="KW-0479">Metal-binding</keyword>
<evidence type="ECO:0000256" key="13">
    <source>
        <dbReference type="SAM" id="MobiDB-lite"/>
    </source>
</evidence>
<evidence type="ECO:0000256" key="9">
    <source>
        <dbReference type="ARBA" id="ARBA00022990"/>
    </source>
</evidence>
<dbReference type="GO" id="GO:0003682">
    <property type="term" value="F:chromatin binding"/>
    <property type="evidence" value="ECO:0007669"/>
    <property type="project" value="TreeGrafter"/>
</dbReference>
<dbReference type="PANTHER" id="PTHR10615">
    <property type="entry name" value="HISTONE ACETYLTRANSFERASE"/>
    <property type="match status" value="1"/>
</dbReference>
<reference evidence="15 16" key="1">
    <citation type="submission" date="2020-11" db="EMBL/GenBank/DDBJ databases">
        <title>Kefir isolates.</title>
        <authorList>
            <person name="Marcisauskas S."/>
            <person name="Kim Y."/>
            <person name="Blasche S."/>
        </authorList>
    </citation>
    <scope>NUCLEOTIDE SEQUENCE [LARGE SCALE GENOMIC DNA]</scope>
    <source>
        <strain evidence="15 16">OG2</strain>
    </source>
</reference>
<comment type="caution">
    <text evidence="15">The sequence shown here is derived from an EMBL/GenBank/DDBJ whole genome shotgun (WGS) entry which is preliminary data.</text>
</comment>
<dbReference type="InterPro" id="IPR016181">
    <property type="entry name" value="Acyl_CoA_acyltransferase"/>
</dbReference>
<dbReference type="InterPro" id="IPR002717">
    <property type="entry name" value="HAT_MYST-type"/>
</dbReference>
<dbReference type="GO" id="GO:0008270">
    <property type="term" value="F:zinc ion binding"/>
    <property type="evidence" value="ECO:0007669"/>
    <property type="project" value="UniProtKB-KW"/>
</dbReference>
<comment type="similarity">
    <text evidence="2 12">Belongs to the MYST (SAS/MOZ) family.</text>
</comment>
<dbReference type="Gene3D" id="1.10.10.10">
    <property type="entry name" value="Winged helix-like DNA-binding domain superfamily/Winged helix DNA-binding domain"/>
    <property type="match status" value="1"/>
</dbReference>
<keyword evidence="4" id="KW-0808">Transferase</keyword>
<organism evidence="15 16">
    <name type="scientific">Maudiozyma exigua</name>
    <name type="common">Yeast</name>
    <name type="synonym">Kazachstania exigua</name>
    <dbReference type="NCBI Taxonomy" id="34358"/>
    <lineage>
        <taxon>Eukaryota</taxon>
        <taxon>Fungi</taxon>
        <taxon>Dikarya</taxon>
        <taxon>Ascomycota</taxon>
        <taxon>Saccharomycotina</taxon>
        <taxon>Saccharomycetes</taxon>
        <taxon>Saccharomycetales</taxon>
        <taxon>Saccharomycetaceae</taxon>
        <taxon>Maudiozyma</taxon>
    </lineage>
</organism>
<dbReference type="GO" id="GO:0006357">
    <property type="term" value="P:regulation of transcription by RNA polymerase II"/>
    <property type="evidence" value="ECO:0007669"/>
    <property type="project" value="TreeGrafter"/>
</dbReference>